<proteinExistence type="predicted"/>
<dbReference type="KEGG" id="csq:CSCA_4369"/>
<accession>A0A0E3M8G7</accession>
<reference evidence="1 2" key="1">
    <citation type="journal article" date="2015" name="J. Biotechnol.">
        <title>Complete genome sequence of a malodorant-producing acetogen, Clostridium scatologenes ATCC 25775(T).</title>
        <authorList>
            <person name="Zhu Z."/>
            <person name="Guo T."/>
            <person name="Zheng H."/>
            <person name="Song T."/>
            <person name="Ouyang P."/>
            <person name="Xie J."/>
        </authorList>
    </citation>
    <scope>NUCLEOTIDE SEQUENCE [LARGE SCALE GENOMIC DNA]</scope>
    <source>
        <strain evidence="1 2">ATCC 25775</strain>
    </source>
</reference>
<name>A0A0E3M8G7_CLOSL</name>
<evidence type="ECO:0000313" key="1">
    <source>
        <dbReference type="EMBL" id="AKA71494.1"/>
    </source>
</evidence>
<dbReference type="EMBL" id="CP009933">
    <property type="protein sequence ID" value="AKA71494.1"/>
    <property type="molecule type" value="Genomic_DNA"/>
</dbReference>
<keyword evidence="2" id="KW-1185">Reference proteome</keyword>
<dbReference type="STRING" id="1548.CSCA_4369"/>
<dbReference type="AlphaFoldDB" id="A0A0E3M8G7"/>
<dbReference type="HOGENOM" id="CLU_3342370_0_0_9"/>
<gene>
    <name evidence="1" type="ORF">CSCA_4369</name>
</gene>
<organism evidence="1 2">
    <name type="scientific">Clostridium scatologenes</name>
    <dbReference type="NCBI Taxonomy" id="1548"/>
    <lineage>
        <taxon>Bacteria</taxon>
        <taxon>Bacillati</taxon>
        <taxon>Bacillota</taxon>
        <taxon>Clostridia</taxon>
        <taxon>Eubacteriales</taxon>
        <taxon>Clostridiaceae</taxon>
        <taxon>Clostridium</taxon>
    </lineage>
</organism>
<sequence>MSSVDRSALEQLKENIKSTSYPAHIMIFNNNSFSSYH</sequence>
<dbReference type="Proteomes" id="UP000033115">
    <property type="component" value="Chromosome"/>
</dbReference>
<evidence type="ECO:0000313" key="2">
    <source>
        <dbReference type="Proteomes" id="UP000033115"/>
    </source>
</evidence>
<protein>
    <submittedName>
        <fullName evidence="1">Uncharacterized protein</fullName>
    </submittedName>
</protein>